<dbReference type="InterPro" id="IPR035965">
    <property type="entry name" value="PAS-like_dom_sf"/>
</dbReference>
<dbReference type="PANTHER" id="PTHR43065">
    <property type="entry name" value="SENSOR HISTIDINE KINASE"/>
    <property type="match status" value="1"/>
</dbReference>
<dbReference type="SMART" id="SM00091">
    <property type="entry name" value="PAS"/>
    <property type="match status" value="2"/>
</dbReference>
<comment type="caution">
    <text evidence="13">The sequence shown here is derived from an EMBL/GenBank/DDBJ whole genome shotgun (WGS) entry which is preliminary data.</text>
</comment>
<dbReference type="PROSITE" id="PS50112">
    <property type="entry name" value="PAS"/>
    <property type="match status" value="2"/>
</dbReference>
<dbReference type="SUPFAM" id="SSF55785">
    <property type="entry name" value="PYP-like sensor domain (PAS domain)"/>
    <property type="match status" value="2"/>
</dbReference>
<dbReference type="InterPro" id="IPR000700">
    <property type="entry name" value="PAS-assoc_C"/>
</dbReference>
<evidence type="ECO:0000313" key="13">
    <source>
        <dbReference type="EMBL" id="MEN2791804.1"/>
    </source>
</evidence>
<dbReference type="InterPro" id="IPR036097">
    <property type="entry name" value="HisK_dim/P_sf"/>
</dbReference>
<feature type="domain" description="PAC" evidence="12">
    <location>
        <begin position="208"/>
        <end position="261"/>
    </location>
</feature>
<keyword evidence="7" id="KW-0067">ATP-binding</keyword>
<organism evidence="13 14">
    <name type="scientific">Sphingomonas oligophenolica</name>
    <dbReference type="NCBI Taxonomy" id="301154"/>
    <lineage>
        <taxon>Bacteria</taxon>
        <taxon>Pseudomonadati</taxon>
        <taxon>Pseudomonadota</taxon>
        <taxon>Alphaproteobacteria</taxon>
        <taxon>Sphingomonadales</taxon>
        <taxon>Sphingomonadaceae</taxon>
        <taxon>Sphingomonas</taxon>
    </lineage>
</organism>
<dbReference type="Gene3D" id="3.30.565.10">
    <property type="entry name" value="Histidine kinase-like ATPase, C-terminal domain"/>
    <property type="match status" value="1"/>
</dbReference>
<keyword evidence="14" id="KW-1185">Reference proteome</keyword>
<gene>
    <name evidence="13" type="ORF">ABC974_19385</name>
</gene>
<dbReference type="SUPFAM" id="SSF55874">
    <property type="entry name" value="ATPase domain of HSP90 chaperone/DNA topoisomerase II/histidine kinase"/>
    <property type="match status" value="1"/>
</dbReference>
<dbReference type="Proteomes" id="UP001419910">
    <property type="component" value="Unassembled WGS sequence"/>
</dbReference>
<feature type="transmembrane region" description="Helical" evidence="9">
    <location>
        <begin position="21"/>
        <end position="45"/>
    </location>
</feature>
<evidence type="ECO:0000256" key="1">
    <source>
        <dbReference type="ARBA" id="ARBA00000085"/>
    </source>
</evidence>
<protein>
    <recommendedName>
        <fullName evidence="2">histidine kinase</fullName>
        <ecNumber evidence="2">2.7.13.3</ecNumber>
    </recommendedName>
</protein>
<dbReference type="InterPro" id="IPR003661">
    <property type="entry name" value="HisK_dim/P_dom"/>
</dbReference>
<dbReference type="SUPFAM" id="SSF47384">
    <property type="entry name" value="Homodimeric domain of signal transducing histidine kinase"/>
    <property type="match status" value="1"/>
</dbReference>
<feature type="domain" description="PAS" evidence="11">
    <location>
        <begin position="134"/>
        <end position="191"/>
    </location>
</feature>
<dbReference type="InterPro" id="IPR003594">
    <property type="entry name" value="HATPase_dom"/>
</dbReference>
<dbReference type="Pfam" id="PF02518">
    <property type="entry name" value="HATPase_c"/>
    <property type="match status" value="1"/>
</dbReference>
<evidence type="ECO:0000256" key="7">
    <source>
        <dbReference type="ARBA" id="ARBA00022840"/>
    </source>
</evidence>
<dbReference type="PRINTS" id="PR00344">
    <property type="entry name" value="BCTRLSENSOR"/>
</dbReference>
<evidence type="ECO:0000256" key="9">
    <source>
        <dbReference type="SAM" id="Phobius"/>
    </source>
</evidence>
<dbReference type="InterPro" id="IPR013767">
    <property type="entry name" value="PAS_fold"/>
</dbReference>
<evidence type="ECO:0000256" key="5">
    <source>
        <dbReference type="ARBA" id="ARBA00022741"/>
    </source>
</evidence>
<dbReference type="InterPro" id="IPR036890">
    <property type="entry name" value="HATPase_C_sf"/>
</dbReference>
<keyword evidence="5" id="KW-0547">Nucleotide-binding</keyword>
<dbReference type="RefSeq" id="WP_343892709.1">
    <property type="nucleotide sequence ID" value="NZ_BAAAEH010000061.1"/>
</dbReference>
<feature type="transmembrane region" description="Helical" evidence="9">
    <location>
        <begin position="93"/>
        <end position="111"/>
    </location>
</feature>
<evidence type="ECO:0000259" key="11">
    <source>
        <dbReference type="PROSITE" id="PS50112"/>
    </source>
</evidence>
<evidence type="ECO:0000256" key="2">
    <source>
        <dbReference type="ARBA" id="ARBA00012438"/>
    </source>
</evidence>
<dbReference type="InterPro" id="IPR005467">
    <property type="entry name" value="His_kinase_dom"/>
</dbReference>
<dbReference type="InterPro" id="IPR004358">
    <property type="entry name" value="Sig_transdc_His_kin-like_C"/>
</dbReference>
<evidence type="ECO:0000259" key="10">
    <source>
        <dbReference type="PROSITE" id="PS50109"/>
    </source>
</evidence>
<dbReference type="Pfam" id="PF00989">
    <property type="entry name" value="PAS"/>
    <property type="match status" value="2"/>
</dbReference>
<dbReference type="InterPro" id="IPR001610">
    <property type="entry name" value="PAC"/>
</dbReference>
<dbReference type="Gene3D" id="6.10.250.2580">
    <property type="match status" value="1"/>
</dbReference>
<comment type="catalytic activity">
    <reaction evidence="1">
        <text>ATP + protein L-histidine = ADP + protein N-phospho-L-histidine.</text>
        <dbReference type="EC" id="2.7.13.3"/>
    </reaction>
</comment>
<keyword evidence="6" id="KW-0418">Kinase</keyword>
<dbReference type="EC" id="2.7.13.3" evidence="2"/>
<dbReference type="Gene3D" id="3.30.450.20">
    <property type="entry name" value="PAS domain"/>
    <property type="match status" value="2"/>
</dbReference>
<dbReference type="PROSITE" id="PS50113">
    <property type="entry name" value="PAC"/>
    <property type="match status" value="1"/>
</dbReference>
<evidence type="ECO:0000259" key="12">
    <source>
        <dbReference type="PROSITE" id="PS50113"/>
    </source>
</evidence>
<evidence type="ECO:0000256" key="6">
    <source>
        <dbReference type="ARBA" id="ARBA00022777"/>
    </source>
</evidence>
<accession>A0ABU9Y7P1</accession>
<dbReference type="PROSITE" id="PS50109">
    <property type="entry name" value="HIS_KIN"/>
    <property type="match status" value="1"/>
</dbReference>
<keyword evidence="9" id="KW-0812">Transmembrane</keyword>
<keyword evidence="3" id="KW-0597">Phosphoprotein</keyword>
<dbReference type="InterPro" id="IPR000014">
    <property type="entry name" value="PAS"/>
</dbReference>
<keyword evidence="8" id="KW-0902">Two-component regulatory system</keyword>
<keyword evidence="9" id="KW-1133">Transmembrane helix</keyword>
<dbReference type="Gene3D" id="1.10.287.130">
    <property type="match status" value="1"/>
</dbReference>
<dbReference type="Pfam" id="PF00512">
    <property type="entry name" value="HisKA"/>
    <property type="match status" value="1"/>
</dbReference>
<proteinExistence type="predicted"/>
<evidence type="ECO:0000256" key="8">
    <source>
        <dbReference type="ARBA" id="ARBA00023012"/>
    </source>
</evidence>
<keyword evidence="4" id="KW-0808">Transferase</keyword>
<dbReference type="PANTHER" id="PTHR43065:SF10">
    <property type="entry name" value="PEROXIDE STRESS-ACTIVATED HISTIDINE KINASE MAK3"/>
    <property type="match status" value="1"/>
</dbReference>
<dbReference type="CDD" id="cd00130">
    <property type="entry name" value="PAS"/>
    <property type="match status" value="2"/>
</dbReference>
<name>A0ABU9Y7P1_9SPHN</name>
<reference evidence="13 14" key="1">
    <citation type="submission" date="2024-05" db="EMBL/GenBank/DDBJ databases">
        <authorList>
            <person name="Liu Q."/>
            <person name="Xin Y.-H."/>
        </authorList>
    </citation>
    <scope>NUCLEOTIDE SEQUENCE [LARGE SCALE GENOMIC DNA]</scope>
    <source>
        <strain evidence="13 14">CGMCC 1.10181</strain>
    </source>
</reference>
<feature type="transmembrane region" description="Helical" evidence="9">
    <location>
        <begin position="51"/>
        <end position="81"/>
    </location>
</feature>
<dbReference type="CDD" id="cd00082">
    <property type="entry name" value="HisKA"/>
    <property type="match status" value="1"/>
</dbReference>
<dbReference type="EMBL" id="JBDIME010000020">
    <property type="protein sequence ID" value="MEN2791804.1"/>
    <property type="molecule type" value="Genomic_DNA"/>
</dbReference>
<feature type="domain" description="Histidine kinase" evidence="10">
    <location>
        <begin position="409"/>
        <end position="624"/>
    </location>
</feature>
<sequence>MQRKSGNWIPVARAVLKAGSIQWWGVIGASIGIAALLSAGLHVFLPGVDPYLPFVVAVLVIAMLAGARAVLLGAALSLAMVAILAGNRFAESSLANSAVFIAACIVIMVVAERAGLRPDRKGDAYPGKETARDLAEELNLLIDGATDYAIYMLDTDGRVTIWNKGAERLKGWTEEEVLGQHTMMFYSPQSRAAGKPLEDLARAERLGKFEEERWRKRKDGSEFLAHISITALRDEEGKLRGFGKVIRDMTDQRAAERELGANAAHLGSILSTVPDAMVVIDDRGSIISFSAAAERLFGFAEAEVIGTNVSRLMPSPDREQHDSYLQRYLATGEKRIIGIGRVVRGLRRDGTTFPMELSVGEAIANDQRIFTGFVRDLTEKVAAEERIEELRSDLIHVARVSAMGTMASTLAHELNQPITAVINYVQAVSDLLGTPDPEHLPMIRDALRETASEALRAGNIVRRLRDFVARGDVEKSVEDLPLLIEEAAKLGLIGARESGVDVTFELDPDASPVLVDKVQTQQVLINLMRNATEAMAGQTVRRLRVTSRVDSPGFARVSVIDTGPGLAAEIAENLFRAFNSTKSQGLGLGLSICRTIVEANGGHIWMEPCEGGGAAFHFTLMMIDEGSNDGR</sequence>
<evidence type="ECO:0000256" key="4">
    <source>
        <dbReference type="ARBA" id="ARBA00022679"/>
    </source>
</evidence>
<dbReference type="SMART" id="SM00387">
    <property type="entry name" value="HATPase_c"/>
    <property type="match status" value="1"/>
</dbReference>
<evidence type="ECO:0000256" key="3">
    <source>
        <dbReference type="ARBA" id="ARBA00022553"/>
    </source>
</evidence>
<feature type="domain" description="PAS" evidence="11">
    <location>
        <begin position="262"/>
        <end position="332"/>
    </location>
</feature>
<dbReference type="SMART" id="SM00086">
    <property type="entry name" value="PAC"/>
    <property type="match status" value="2"/>
</dbReference>
<dbReference type="NCBIfam" id="TIGR00229">
    <property type="entry name" value="sensory_box"/>
    <property type="match status" value="2"/>
</dbReference>
<dbReference type="SMART" id="SM00388">
    <property type="entry name" value="HisKA"/>
    <property type="match status" value="1"/>
</dbReference>
<keyword evidence="9" id="KW-0472">Membrane</keyword>
<evidence type="ECO:0000313" key="14">
    <source>
        <dbReference type="Proteomes" id="UP001419910"/>
    </source>
</evidence>